<dbReference type="Pfam" id="PF00106">
    <property type="entry name" value="adh_short"/>
    <property type="match status" value="2"/>
</dbReference>
<dbReference type="PRINTS" id="PR00080">
    <property type="entry name" value="SDRFAMILY"/>
</dbReference>
<evidence type="ECO:0000256" key="2">
    <source>
        <dbReference type="ARBA" id="ARBA00023002"/>
    </source>
</evidence>
<gene>
    <name evidence="5" type="ORF">NXF25_016773</name>
</gene>
<dbReference type="InterPro" id="IPR036291">
    <property type="entry name" value="NAD(P)-bd_dom_sf"/>
</dbReference>
<evidence type="ECO:0000256" key="4">
    <source>
        <dbReference type="SAM" id="MobiDB-lite"/>
    </source>
</evidence>
<dbReference type="PANTHER" id="PTHR43313:SF3">
    <property type="entry name" value="17-BETA-HYDROXYSTEROID DEHYDROGENASE TYPE 2"/>
    <property type="match status" value="1"/>
</dbReference>
<dbReference type="GO" id="GO:0004303">
    <property type="term" value="F:estradiol 17-beta-dehydrogenase [NAD(P)+] activity"/>
    <property type="evidence" value="ECO:0007669"/>
    <property type="project" value="TreeGrafter"/>
</dbReference>
<feature type="region of interest" description="Disordered" evidence="4">
    <location>
        <begin position="100"/>
        <end position="234"/>
    </location>
</feature>
<feature type="compositionally biased region" description="Basic and acidic residues" evidence="4">
    <location>
        <begin position="472"/>
        <end position="486"/>
    </location>
</feature>
<name>A0AAW1ASC1_CROAD</name>
<dbReference type="AlphaFoldDB" id="A0AAW1ASC1"/>
<dbReference type="GO" id="GO:0008202">
    <property type="term" value="P:steroid metabolic process"/>
    <property type="evidence" value="ECO:0007669"/>
    <property type="project" value="TreeGrafter"/>
</dbReference>
<protein>
    <submittedName>
        <fullName evidence="5">Estradiol 17-beta-dehydrogenase 2</fullName>
    </submittedName>
</protein>
<comment type="caution">
    <text evidence="5">The sequence shown here is derived from an EMBL/GenBank/DDBJ whole genome shotgun (WGS) entry which is preliminary data.</text>
</comment>
<feature type="region of interest" description="Disordered" evidence="4">
    <location>
        <begin position="470"/>
        <end position="492"/>
    </location>
</feature>
<dbReference type="EMBL" id="JAOTOJ010000015">
    <property type="protein sequence ID" value="KAK9392684.1"/>
    <property type="molecule type" value="Genomic_DNA"/>
</dbReference>
<evidence type="ECO:0000256" key="1">
    <source>
        <dbReference type="ARBA" id="ARBA00006484"/>
    </source>
</evidence>
<evidence type="ECO:0000313" key="6">
    <source>
        <dbReference type="Proteomes" id="UP001474421"/>
    </source>
</evidence>
<dbReference type="Proteomes" id="UP001474421">
    <property type="component" value="Unassembled WGS sequence"/>
</dbReference>
<sequence>MLPVNRKAVFITGTDSGIGHELAKYLDSLGFTVFVSVLDAAGPGAKKLKETCSERLSILQLDITSSAQIKEAYLEIRQKLQNEVGKREYFGKMCMQSIEGRKGGSEEGKGKTEGGERGKEGKMEGGREKKNRGRGEREGRKNGGKEEGKGKTEGGERGKEGKMEGRREGGKGKTEGEREGRKNGGRGRERKNQGRGGREGRKEGRERKNRGREGRKEGKMEGRRERGREGSETVSCHGNTLVHLLALPLSLAELWAVINNAGILGFVADGELLPMSSYKQCMDVNFFGPVELSKMFLPLLRKSKGRIINISSLAGGIPMPLFAAYGASKAALSMFSGVMRQELSKWGIKVAVFHPSGFKTSIGGNPEDWKKEEQMLLESLAPDVKKDYGEDYIHKLRMFLGQMTSICSSDFSPVFSDVLHALLAEHPRGLYTPGKNSYTFLLMFCYTPLWFYDFFMDKLMGVHVLPSALQTPERKNRSQAEQEIHAPVKNGS</sequence>
<comment type="similarity">
    <text evidence="1 3">Belongs to the short-chain dehydrogenases/reductases (SDR) family.</text>
</comment>
<dbReference type="InterPro" id="IPR002347">
    <property type="entry name" value="SDR_fam"/>
</dbReference>
<dbReference type="PROSITE" id="PS00061">
    <property type="entry name" value="ADH_SHORT"/>
    <property type="match status" value="1"/>
</dbReference>
<accession>A0AAW1ASC1</accession>
<dbReference type="GO" id="GO:0047035">
    <property type="term" value="F:testosterone dehydrogenase (NAD+) activity"/>
    <property type="evidence" value="ECO:0007669"/>
    <property type="project" value="TreeGrafter"/>
</dbReference>
<organism evidence="5 6">
    <name type="scientific">Crotalus adamanteus</name>
    <name type="common">Eastern diamondback rattlesnake</name>
    <dbReference type="NCBI Taxonomy" id="8729"/>
    <lineage>
        <taxon>Eukaryota</taxon>
        <taxon>Metazoa</taxon>
        <taxon>Chordata</taxon>
        <taxon>Craniata</taxon>
        <taxon>Vertebrata</taxon>
        <taxon>Euteleostomi</taxon>
        <taxon>Lepidosauria</taxon>
        <taxon>Squamata</taxon>
        <taxon>Bifurcata</taxon>
        <taxon>Unidentata</taxon>
        <taxon>Episquamata</taxon>
        <taxon>Toxicofera</taxon>
        <taxon>Serpentes</taxon>
        <taxon>Colubroidea</taxon>
        <taxon>Viperidae</taxon>
        <taxon>Crotalinae</taxon>
        <taxon>Crotalus</taxon>
    </lineage>
</organism>
<evidence type="ECO:0000313" key="5">
    <source>
        <dbReference type="EMBL" id="KAK9392684.1"/>
    </source>
</evidence>
<reference evidence="5 6" key="1">
    <citation type="journal article" date="2024" name="Proc. Natl. Acad. Sci. U.S.A.">
        <title>The genetic regulatory architecture and epigenomic basis for age-related changes in rattlesnake venom.</title>
        <authorList>
            <person name="Hogan M.P."/>
            <person name="Holding M.L."/>
            <person name="Nystrom G.S."/>
            <person name="Colston T.J."/>
            <person name="Bartlett D.A."/>
            <person name="Mason A.J."/>
            <person name="Ellsworth S.A."/>
            <person name="Rautsaw R.M."/>
            <person name="Lawrence K.C."/>
            <person name="Strickland J.L."/>
            <person name="He B."/>
            <person name="Fraser P."/>
            <person name="Margres M.J."/>
            <person name="Gilbert D.M."/>
            <person name="Gibbs H.L."/>
            <person name="Parkinson C.L."/>
            <person name="Rokyta D.R."/>
        </authorList>
    </citation>
    <scope>NUCLEOTIDE SEQUENCE [LARGE SCALE GENOMIC DNA]</scope>
    <source>
        <strain evidence="5">DRR0105</strain>
    </source>
</reference>
<keyword evidence="2" id="KW-0560">Oxidoreductase</keyword>
<evidence type="ECO:0000256" key="3">
    <source>
        <dbReference type="RuleBase" id="RU000363"/>
    </source>
</evidence>
<dbReference type="SUPFAM" id="SSF51735">
    <property type="entry name" value="NAD(P)-binding Rossmann-fold domains"/>
    <property type="match status" value="2"/>
</dbReference>
<dbReference type="PANTHER" id="PTHR43313">
    <property type="entry name" value="SHORT-CHAIN DEHYDROGENASE/REDUCTASE FAMILY 9C"/>
    <property type="match status" value="1"/>
</dbReference>
<dbReference type="InterPro" id="IPR020904">
    <property type="entry name" value="Sc_DH/Rdtase_CS"/>
</dbReference>
<keyword evidence="6" id="KW-1185">Reference proteome</keyword>
<dbReference type="Gene3D" id="3.40.50.720">
    <property type="entry name" value="NAD(P)-binding Rossmann-like Domain"/>
    <property type="match status" value="2"/>
</dbReference>
<proteinExistence type="inferred from homology"/>
<feature type="compositionally biased region" description="Basic and acidic residues" evidence="4">
    <location>
        <begin position="100"/>
        <end position="231"/>
    </location>
</feature>